<dbReference type="AlphaFoldDB" id="A0A928V7S6"/>
<keyword evidence="2" id="KW-1185">Reference proteome</keyword>
<dbReference type="Proteomes" id="UP000652567">
    <property type="component" value="Unassembled WGS sequence"/>
</dbReference>
<dbReference type="RefSeq" id="WP_193911079.1">
    <property type="nucleotide sequence ID" value="NZ_PRDL01000001.1"/>
</dbReference>
<sequence length="163" mass="18731">MPDFIRHEWFAREVIYRDDYKEQKNRGIEAEFENGKLINLKINTPSQLAALKSPDWSFQDEYRFVLMIFPNSTAVRCNNSFIQFNKELMGNVTQALESGQGSDINYYDMDLNPEIFDEMTVTLGPLCSCSDRIIVESLLEKFAAQSILTDSKLTGTIRVPDRG</sequence>
<evidence type="ECO:0000313" key="2">
    <source>
        <dbReference type="Proteomes" id="UP000652567"/>
    </source>
</evidence>
<organism evidence="1 2">
    <name type="scientific">Cellvibrio polysaccharolyticus</name>
    <dbReference type="NCBI Taxonomy" id="2082724"/>
    <lineage>
        <taxon>Bacteria</taxon>
        <taxon>Pseudomonadati</taxon>
        <taxon>Pseudomonadota</taxon>
        <taxon>Gammaproteobacteria</taxon>
        <taxon>Cellvibrionales</taxon>
        <taxon>Cellvibrionaceae</taxon>
        <taxon>Cellvibrio</taxon>
    </lineage>
</organism>
<evidence type="ECO:0000313" key="1">
    <source>
        <dbReference type="EMBL" id="MBE8718476.1"/>
    </source>
</evidence>
<protein>
    <submittedName>
        <fullName evidence="1">Uncharacterized protein</fullName>
    </submittedName>
</protein>
<gene>
    <name evidence="1" type="ORF">C4F51_14920</name>
</gene>
<dbReference type="EMBL" id="PRDL01000001">
    <property type="protein sequence ID" value="MBE8718476.1"/>
    <property type="molecule type" value="Genomic_DNA"/>
</dbReference>
<reference evidence="1" key="1">
    <citation type="submission" date="2018-07" db="EMBL/GenBank/DDBJ databases">
        <title>Genome assembly of strain Ka43.</title>
        <authorList>
            <person name="Kukolya J."/>
            <person name="Nagy I."/>
            <person name="Horvath B."/>
            <person name="Toth A."/>
        </authorList>
    </citation>
    <scope>NUCLEOTIDE SEQUENCE</scope>
    <source>
        <strain evidence="1">KB43</strain>
    </source>
</reference>
<accession>A0A928V7S6</accession>
<proteinExistence type="predicted"/>
<comment type="caution">
    <text evidence="1">The sequence shown here is derived from an EMBL/GenBank/DDBJ whole genome shotgun (WGS) entry which is preliminary data.</text>
</comment>
<name>A0A928V7S6_9GAMM</name>